<name>A0A0P1AK88_PLAHL</name>
<proteinExistence type="predicted"/>
<accession>A0A0P1AK88</accession>
<organism evidence="1 2">
    <name type="scientific">Plasmopara halstedii</name>
    <name type="common">Downy mildew of sunflower</name>
    <dbReference type="NCBI Taxonomy" id="4781"/>
    <lineage>
        <taxon>Eukaryota</taxon>
        <taxon>Sar</taxon>
        <taxon>Stramenopiles</taxon>
        <taxon>Oomycota</taxon>
        <taxon>Peronosporomycetes</taxon>
        <taxon>Peronosporales</taxon>
        <taxon>Peronosporaceae</taxon>
        <taxon>Plasmopara</taxon>
    </lineage>
</organism>
<protein>
    <submittedName>
        <fullName evidence="1">Uncharacterized protein</fullName>
    </submittedName>
</protein>
<dbReference type="RefSeq" id="XP_024578167.1">
    <property type="nucleotide sequence ID" value="XM_024727607.1"/>
</dbReference>
<evidence type="ECO:0000313" key="1">
    <source>
        <dbReference type="EMBL" id="CEG41798.1"/>
    </source>
</evidence>
<keyword evidence="2" id="KW-1185">Reference proteome</keyword>
<dbReference type="GeneID" id="36407176"/>
<dbReference type="EMBL" id="CCYD01000610">
    <property type="protein sequence ID" value="CEG41798.1"/>
    <property type="molecule type" value="Genomic_DNA"/>
</dbReference>
<reference evidence="2" key="1">
    <citation type="submission" date="2014-09" db="EMBL/GenBank/DDBJ databases">
        <authorList>
            <person name="Sharma Rahul"/>
            <person name="Thines Marco"/>
        </authorList>
    </citation>
    <scope>NUCLEOTIDE SEQUENCE [LARGE SCALE GENOMIC DNA]</scope>
</reference>
<dbReference type="Proteomes" id="UP000054928">
    <property type="component" value="Unassembled WGS sequence"/>
</dbReference>
<evidence type="ECO:0000313" key="2">
    <source>
        <dbReference type="Proteomes" id="UP000054928"/>
    </source>
</evidence>
<dbReference type="AlphaFoldDB" id="A0A0P1AK88"/>
<sequence>MLLEMSSRSDASPDVFDKLEVEFTGATGANVAGAGITVGAVVAAGDEEFVGGAVVAAGDEEFEGGAELVEYSQEERLEKHLGRQWRRRRELLRVPSSEFKGRVNENLIG</sequence>